<dbReference type="GO" id="GO:0036297">
    <property type="term" value="P:interstrand cross-link repair"/>
    <property type="evidence" value="ECO:0007669"/>
    <property type="project" value="InterPro"/>
</dbReference>
<accession>A0A9W9ZI88</accession>
<dbReference type="PANTHER" id="PTHR14449">
    <property type="entry name" value="FANCONI ANEMIA GROUP F PROTEIN FANCF"/>
    <property type="match status" value="1"/>
</dbReference>
<proteinExistence type="predicted"/>
<protein>
    <submittedName>
        <fullName evidence="1">Uncharacterized protein</fullName>
    </submittedName>
</protein>
<organism evidence="1 2">
    <name type="scientific">Desmophyllum pertusum</name>
    <dbReference type="NCBI Taxonomy" id="174260"/>
    <lineage>
        <taxon>Eukaryota</taxon>
        <taxon>Metazoa</taxon>
        <taxon>Cnidaria</taxon>
        <taxon>Anthozoa</taxon>
        <taxon>Hexacorallia</taxon>
        <taxon>Scleractinia</taxon>
        <taxon>Caryophylliina</taxon>
        <taxon>Caryophylliidae</taxon>
        <taxon>Desmophyllum</taxon>
    </lineage>
</organism>
<dbReference type="PANTHER" id="PTHR14449:SF2">
    <property type="entry name" value="FANCONI ANEMIA GROUP F PROTEIN"/>
    <property type="match status" value="1"/>
</dbReference>
<dbReference type="AlphaFoldDB" id="A0A9W9ZI88"/>
<reference evidence="1" key="1">
    <citation type="submission" date="2023-01" db="EMBL/GenBank/DDBJ databases">
        <title>Genome assembly of the deep-sea coral Lophelia pertusa.</title>
        <authorList>
            <person name="Herrera S."/>
            <person name="Cordes E."/>
        </authorList>
    </citation>
    <scope>NUCLEOTIDE SEQUENCE</scope>
    <source>
        <strain evidence="1">USNM1676648</strain>
        <tissue evidence="1">Polyp</tissue>
    </source>
</reference>
<evidence type="ECO:0000313" key="1">
    <source>
        <dbReference type="EMBL" id="KAJ7382177.1"/>
    </source>
</evidence>
<dbReference type="Gene3D" id="1.25.40.490">
    <property type="match status" value="1"/>
</dbReference>
<dbReference type="Pfam" id="PF11107">
    <property type="entry name" value="FANCF"/>
    <property type="match status" value="1"/>
</dbReference>
<dbReference type="Proteomes" id="UP001163046">
    <property type="component" value="Unassembled WGS sequence"/>
</dbReference>
<gene>
    <name evidence="1" type="ORF">OS493_036610</name>
</gene>
<dbReference type="OrthoDB" id="6429998at2759"/>
<keyword evidence="2" id="KW-1185">Reference proteome</keyword>
<dbReference type="GO" id="GO:0043240">
    <property type="term" value="C:Fanconi anaemia nuclear complex"/>
    <property type="evidence" value="ECO:0007669"/>
    <property type="project" value="InterPro"/>
</dbReference>
<dbReference type="EMBL" id="MU825935">
    <property type="protein sequence ID" value="KAJ7382177.1"/>
    <property type="molecule type" value="Genomic_DNA"/>
</dbReference>
<dbReference type="InterPro" id="IPR038505">
    <property type="entry name" value="FANCF_C_sf"/>
</dbReference>
<comment type="caution">
    <text evidence="1">The sequence shown here is derived from an EMBL/GenBank/DDBJ whole genome shotgun (WGS) entry which is preliminary data.</text>
</comment>
<name>A0A9W9ZI88_9CNID</name>
<sequence>MQCNNGMKEPLRKHTSGLVTLKRFYHRLQKKPSLAAKLDKYLGNFNKSGQIYLGNLKLSLEVLGQSKSLLRQFLLQNPHLSESQYQMTLKLYGVRVGESQCGNINNTSDLLKDAFHLSQTRAAIHLLSKMRDRLTEDMRTSQDRAPFKGKESSSSSVSSNIYIEEFPSSISSEDIAVDVASHCLFKHVEHQLQFGDPNNKSTLLCDKLTVLAEQENGLRSVVSSLLLTPDDCQSGQQAQDIVQFILDWLLVLTAGRNIAPPIMSLAAVKQISHHVYQSRIMSERAYKFEEHSLKLQDKAKRHLTFTNLVNHLGHLVTGPVSIADVTKKELQCRFAERGIVSKERRVQKDP</sequence>
<dbReference type="InterPro" id="IPR035428">
    <property type="entry name" value="FANCF"/>
</dbReference>
<evidence type="ECO:0000313" key="2">
    <source>
        <dbReference type="Proteomes" id="UP001163046"/>
    </source>
</evidence>